<keyword evidence="2" id="KW-1185">Reference proteome</keyword>
<organism evidence="1 2">
    <name type="scientific">Entomophthora muscae</name>
    <dbReference type="NCBI Taxonomy" id="34485"/>
    <lineage>
        <taxon>Eukaryota</taxon>
        <taxon>Fungi</taxon>
        <taxon>Fungi incertae sedis</taxon>
        <taxon>Zoopagomycota</taxon>
        <taxon>Entomophthoromycotina</taxon>
        <taxon>Entomophthoromycetes</taxon>
        <taxon>Entomophthorales</taxon>
        <taxon>Entomophthoraceae</taxon>
        <taxon>Entomophthora</taxon>
    </lineage>
</organism>
<reference evidence="1" key="1">
    <citation type="submission" date="2022-04" db="EMBL/GenBank/DDBJ databases">
        <title>Genome of the entomopathogenic fungus Entomophthora muscae.</title>
        <authorList>
            <person name="Elya C."/>
            <person name="Lovett B.R."/>
            <person name="Lee E."/>
            <person name="Macias A.M."/>
            <person name="Hajek A.E."/>
            <person name="De Bivort B.L."/>
            <person name="Kasson M.T."/>
            <person name="De Fine Licht H.H."/>
            <person name="Stajich J.E."/>
        </authorList>
    </citation>
    <scope>NUCLEOTIDE SEQUENCE</scope>
    <source>
        <strain evidence="1">Berkeley</strain>
    </source>
</reference>
<dbReference type="EMBL" id="QTSX02005077">
    <property type="protein sequence ID" value="KAJ9061323.1"/>
    <property type="molecule type" value="Genomic_DNA"/>
</dbReference>
<accession>A0ACC2SG07</accession>
<evidence type="ECO:0000313" key="1">
    <source>
        <dbReference type="EMBL" id="KAJ9061323.1"/>
    </source>
</evidence>
<dbReference type="Proteomes" id="UP001165960">
    <property type="component" value="Unassembled WGS sequence"/>
</dbReference>
<sequence>MTEQDPPIFAHILNQATSQDTWKTYFHTHDIDDVVNAAIHHVLISPSIGYFEDKSLSFTFALLNESGSELRNYIVQFPDSA</sequence>
<name>A0ACC2SG07_9FUNG</name>
<protein>
    <submittedName>
        <fullName evidence="1">Uncharacterized protein</fullName>
    </submittedName>
</protein>
<gene>
    <name evidence="1" type="ORF">DSO57_1021783</name>
</gene>
<comment type="caution">
    <text evidence="1">The sequence shown here is derived from an EMBL/GenBank/DDBJ whole genome shotgun (WGS) entry which is preliminary data.</text>
</comment>
<proteinExistence type="predicted"/>
<evidence type="ECO:0000313" key="2">
    <source>
        <dbReference type="Proteomes" id="UP001165960"/>
    </source>
</evidence>